<gene>
    <name evidence="2" type="ORF">AWB95_08425</name>
</gene>
<sequence length="125" mass="13416">MGELKSPGKPFEISKWAVREAFEKVKANKGAPGVDGVSIEEFEADLQNNLYKVWNRMSSGSYFPPPTHQRLPDAVGPQEIPAVSGPRGLPTGVAAGHHPAPAVLRPLGMGHRCPESLVIKVTRAV</sequence>
<reference evidence="2 3" key="1">
    <citation type="submission" date="2016-01" db="EMBL/GenBank/DDBJ databases">
        <title>The new phylogeny of the genus Mycobacterium.</title>
        <authorList>
            <person name="Tarcisio F."/>
            <person name="Conor M."/>
            <person name="Antonella G."/>
            <person name="Elisabetta G."/>
            <person name="Giulia F.S."/>
            <person name="Sara T."/>
            <person name="Anna F."/>
            <person name="Clotilde B."/>
            <person name="Roberto B."/>
            <person name="Veronica D.S."/>
            <person name="Fabio R."/>
            <person name="Monica P."/>
            <person name="Olivier J."/>
            <person name="Enrico T."/>
            <person name="Nicola S."/>
        </authorList>
    </citation>
    <scope>NUCLEOTIDE SEQUENCE [LARGE SCALE GENOMIC DNA]</scope>
    <source>
        <strain evidence="2 3">DSM 44243</strain>
    </source>
</reference>
<dbReference type="AlphaFoldDB" id="A0A1X1RSC2"/>
<feature type="region of interest" description="Disordered" evidence="1">
    <location>
        <begin position="64"/>
        <end position="97"/>
    </location>
</feature>
<dbReference type="RefSeq" id="WP_062538734.1">
    <property type="nucleotide sequence ID" value="NZ_BBUN01000050.1"/>
</dbReference>
<organism evidence="2 3">
    <name type="scientific">Mycobacterium celatum</name>
    <dbReference type="NCBI Taxonomy" id="28045"/>
    <lineage>
        <taxon>Bacteria</taxon>
        <taxon>Bacillati</taxon>
        <taxon>Actinomycetota</taxon>
        <taxon>Actinomycetes</taxon>
        <taxon>Mycobacteriales</taxon>
        <taxon>Mycobacteriaceae</taxon>
        <taxon>Mycobacterium</taxon>
    </lineage>
</organism>
<keyword evidence="3" id="KW-1185">Reference proteome</keyword>
<name>A0A1X1RSC2_MYCCE</name>
<evidence type="ECO:0008006" key="4">
    <source>
        <dbReference type="Google" id="ProtNLM"/>
    </source>
</evidence>
<proteinExistence type="predicted"/>
<dbReference type="Proteomes" id="UP000193907">
    <property type="component" value="Unassembled WGS sequence"/>
</dbReference>
<comment type="caution">
    <text evidence="2">The sequence shown here is derived from an EMBL/GenBank/DDBJ whole genome shotgun (WGS) entry which is preliminary data.</text>
</comment>
<dbReference type="STRING" id="28045.AWB95_08425"/>
<accession>A0A1X1RSC2</accession>
<evidence type="ECO:0000313" key="3">
    <source>
        <dbReference type="Proteomes" id="UP000193907"/>
    </source>
</evidence>
<protein>
    <recommendedName>
        <fullName evidence="4">Group II intron reverse transcriptase/maturase</fullName>
    </recommendedName>
</protein>
<evidence type="ECO:0000313" key="2">
    <source>
        <dbReference type="EMBL" id="ORV14646.1"/>
    </source>
</evidence>
<evidence type="ECO:0000256" key="1">
    <source>
        <dbReference type="SAM" id="MobiDB-lite"/>
    </source>
</evidence>
<dbReference type="EMBL" id="LQOM01000024">
    <property type="protein sequence ID" value="ORV14646.1"/>
    <property type="molecule type" value="Genomic_DNA"/>
</dbReference>